<feature type="region of interest" description="Disordered" evidence="4">
    <location>
        <begin position="326"/>
        <end position="374"/>
    </location>
</feature>
<dbReference type="Gene3D" id="1.25.40.10">
    <property type="entry name" value="Tetratricopeptide repeat domain"/>
    <property type="match status" value="2"/>
</dbReference>
<keyword evidence="7" id="KW-1185">Reference proteome</keyword>
<dbReference type="RefSeq" id="WP_126029865.1">
    <property type="nucleotide sequence ID" value="NZ_QXGJ01000004.1"/>
</dbReference>
<dbReference type="Proteomes" id="UP000288607">
    <property type="component" value="Unassembled WGS sequence"/>
</dbReference>
<proteinExistence type="predicted"/>
<dbReference type="PROSITE" id="PS50005">
    <property type="entry name" value="TPR"/>
    <property type="match status" value="1"/>
</dbReference>
<accession>A0A430FEC3</accession>
<dbReference type="OrthoDB" id="3030at2"/>
<dbReference type="InterPro" id="IPR011990">
    <property type="entry name" value="TPR-like_helical_dom_sf"/>
</dbReference>
<feature type="repeat" description="TPR" evidence="3">
    <location>
        <begin position="135"/>
        <end position="168"/>
    </location>
</feature>
<keyword evidence="1" id="KW-0677">Repeat</keyword>
<keyword evidence="2 3" id="KW-0802">TPR repeat</keyword>
<protein>
    <submittedName>
        <fullName evidence="6">Tetratricopeptide tPR2 repeat protein</fullName>
    </submittedName>
</protein>
<feature type="compositionally biased region" description="Low complexity" evidence="4">
    <location>
        <begin position="344"/>
        <end position="374"/>
    </location>
</feature>
<dbReference type="PANTHER" id="PTHR45641:SF19">
    <property type="entry name" value="NEPHROCYSTIN-3"/>
    <property type="match status" value="1"/>
</dbReference>
<dbReference type="AlphaFoldDB" id="A0A430FEC3"/>
<evidence type="ECO:0000259" key="5">
    <source>
        <dbReference type="Pfam" id="PF13228"/>
    </source>
</evidence>
<comment type="caution">
    <text evidence="6">The sequence shown here is derived from an EMBL/GenBank/DDBJ whole genome shotgun (WGS) entry which is preliminary data.</text>
</comment>
<sequence>MGNEANTFDVNGFIQGLDAIFSAHDAATKAEPYLLHALDEARRLNDDAGQLTVINELLGFYRSQGRHADNLPLVTESLELAKRMGLEGSDAWTTTLINAATAMRAAGKYDDAERLYRDALESAEKTLSPTDRRLAALHNNLSILYSETNRYEPAEQELRKALHILESSSVNAAEDVDVASTHTNLALILLNADRDDEAMKHAAEALRIYKRGHLENSAHFASALAGYAQACFHAGRLDNAVRAYRKSLAVIEECYGHNDYYTITKENLDAVEQAAAKAGVSVPADDGSDFWNDDSDQFVGDSQTAARIAGAAQEFDWRIAHEDQPMTSSAAAAKASPKQGPDVTAANAAGEAAGATTTSQATASSASATPAATAHPSISGLELAKQYWLHCGKPMIADRYPNYKGRIAAGLVGHGSECYGFDDAISQDHDFAPRFCLWLTDEDYATIGERLQHDYETLLPHEFMGFTVKTADSSTPRAQGANRREGVFSIGDFFEGITGYREAPGNDPSKAHEWLLLDEATLAAATNGKVFADPLGQFSKTRQGFKNMPDEVRIALLSRRIGMISQAGQYNFPRMIERGDGAAAWLAIDEFVKATASFVYLVNEPITVGYLPYYKWSFAALRKLSRGLATRMSDVCEQLETLLRISSAACYGGAGFGEGGKGAGPAVKQVNEIVDHICGEIVTELKRDGLTRSDETFLEWQRPYVEEHIVNPWLKSL</sequence>
<dbReference type="Pfam" id="PF13228">
    <property type="entry name" value="DUF4037"/>
    <property type="match status" value="1"/>
</dbReference>
<dbReference type="SUPFAM" id="SSF48452">
    <property type="entry name" value="TPR-like"/>
    <property type="match status" value="1"/>
</dbReference>
<dbReference type="InterPro" id="IPR025117">
    <property type="entry name" value="DUF4037"/>
</dbReference>
<dbReference type="PANTHER" id="PTHR45641">
    <property type="entry name" value="TETRATRICOPEPTIDE REPEAT PROTEIN (AFU_ORTHOLOGUE AFUA_6G03870)"/>
    <property type="match status" value="1"/>
</dbReference>
<evidence type="ECO:0000256" key="1">
    <source>
        <dbReference type="ARBA" id="ARBA00022737"/>
    </source>
</evidence>
<dbReference type="EMBL" id="QXGJ01000004">
    <property type="protein sequence ID" value="RSX51102.1"/>
    <property type="molecule type" value="Genomic_DNA"/>
</dbReference>
<evidence type="ECO:0000256" key="3">
    <source>
        <dbReference type="PROSITE-ProRule" id="PRU00339"/>
    </source>
</evidence>
<organism evidence="6 7">
    <name type="scientific">Bifidobacterium callimiconis</name>
    <dbReference type="NCBI Taxonomy" id="2306973"/>
    <lineage>
        <taxon>Bacteria</taxon>
        <taxon>Bacillati</taxon>
        <taxon>Actinomycetota</taxon>
        <taxon>Actinomycetes</taxon>
        <taxon>Bifidobacteriales</taxon>
        <taxon>Bifidobacteriaceae</taxon>
        <taxon>Bifidobacterium</taxon>
    </lineage>
</organism>
<gene>
    <name evidence="6" type="ORF">D2E23_0947</name>
</gene>
<feature type="domain" description="DUF4037" evidence="5">
    <location>
        <begin position="514"/>
        <end position="616"/>
    </location>
</feature>
<dbReference type="Pfam" id="PF13424">
    <property type="entry name" value="TPR_12"/>
    <property type="match status" value="2"/>
</dbReference>
<dbReference type="InterPro" id="IPR019734">
    <property type="entry name" value="TPR_rpt"/>
</dbReference>
<name>A0A430FEC3_9BIFI</name>
<dbReference type="SMART" id="SM00028">
    <property type="entry name" value="TPR"/>
    <property type="match status" value="4"/>
</dbReference>
<evidence type="ECO:0000313" key="6">
    <source>
        <dbReference type="EMBL" id="RSX51102.1"/>
    </source>
</evidence>
<evidence type="ECO:0000256" key="4">
    <source>
        <dbReference type="SAM" id="MobiDB-lite"/>
    </source>
</evidence>
<reference evidence="6 7" key="1">
    <citation type="submission" date="2018-09" db="EMBL/GenBank/DDBJ databases">
        <title>Characterization of the phylogenetic diversity of five novel species belonging to the genus Bifidobacterium.</title>
        <authorList>
            <person name="Lugli G.A."/>
            <person name="Duranti S."/>
            <person name="Milani C."/>
        </authorList>
    </citation>
    <scope>NUCLEOTIDE SEQUENCE [LARGE SCALE GENOMIC DNA]</scope>
    <source>
        <strain evidence="6 7">2028B</strain>
    </source>
</reference>
<evidence type="ECO:0000313" key="7">
    <source>
        <dbReference type="Proteomes" id="UP000288607"/>
    </source>
</evidence>
<evidence type="ECO:0000256" key="2">
    <source>
        <dbReference type="ARBA" id="ARBA00022803"/>
    </source>
</evidence>